<dbReference type="InterPro" id="IPR007278">
    <property type="entry name" value="DUF397"/>
</dbReference>
<feature type="domain" description="DUF397" evidence="1">
    <location>
        <begin position="7"/>
        <end position="59"/>
    </location>
</feature>
<accession>A0A2N3XUC3</accession>
<keyword evidence="3" id="KW-1185">Reference proteome</keyword>
<sequence>MEELTRAAWRVSSRSGGQGQCVEVALTSNVVGVRDTKNRNGGTLAVAPEIWTGFVTKIKHGELDH</sequence>
<organism evidence="2 3">
    <name type="scientific">Saccharopolyspora spinosa</name>
    <dbReference type="NCBI Taxonomy" id="60894"/>
    <lineage>
        <taxon>Bacteria</taxon>
        <taxon>Bacillati</taxon>
        <taxon>Actinomycetota</taxon>
        <taxon>Actinomycetes</taxon>
        <taxon>Pseudonocardiales</taxon>
        <taxon>Pseudonocardiaceae</taxon>
        <taxon>Saccharopolyspora</taxon>
    </lineage>
</organism>
<proteinExistence type="predicted"/>
<reference evidence="2" key="1">
    <citation type="submission" date="2017-12" db="EMBL/GenBank/DDBJ databases">
        <title>Sequencing the genomes of 1000 Actinobacteria strains.</title>
        <authorList>
            <person name="Klenk H.-P."/>
        </authorList>
    </citation>
    <scope>NUCLEOTIDE SEQUENCE [LARGE SCALE GENOMIC DNA]</scope>
    <source>
        <strain evidence="2">DSM 44228</strain>
    </source>
</reference>
<dbReference type="EMBL" id="PJNB01000001">
    <property type="protein sequence ID" value="PKW14286.1"/>
    <property type="molecule type" value="Genomic_DNA"/>
</dbReference>
<dbReference type="Pfam" id="PF04149">
    <property type="entry name" value="DUF397"/>
    <property type="match status" value="1"/>
</dbReference>
<dbReference type="STRING" id="994479.GCA_000194155_02183"/>
<dbReference type="Proteomes" id="UP000233786">
    <property type="component" value="Unassembled WGS sequence"/>
</dbReference>
<evidence type="ECO:0000313" key="2">
    <source>
        <dbReference type="EMBL" id="PKW14286.1"/>
    </source>
</evidence>
<evidence type="ECO:0000259" key="1">
    <source>
        <dbReference type="Pfam" id="PF04149"/>
    </source>
</evidence>
<dbReference type="OrthoDB" id="3694945at2"/>
<evidence type="ECO:0000313" key="3">
    <source>
        <dbReference type="Proteomes" id="UP000233786"/>
    </source>
</evidence>
<protein>
    <submittedName>
        <fullName evidence="2">Uncharacterized protein DUF397</fullName>
    </submittedName>
</protein>
<dbReference type="AlphaFoldDB" id="A0A2N3XUC3"/>
<gene>
    <name evidence="2" type="ORF">A8926_1891</name>
</gene>
<name>A0A2N3XUC3_SACSN</name>
<comment type="caution">
    <text evidence="2">The sequence shown here is derived from an EMBL/GenBank/DDBJ whole genome shotgun (WGS) entry which is preliminary data.</text>
</comment>
<dbReference type="RefSeq" id="WP_029535205.1">
    <property type="nucleotide sequence ID" value="NZ_CP061007.1"/>
</dbReference>